<proteinExistence type="predicted"/>
<dbReference type="InterPro" id="IPR013022">
    <property type="entry name" value="Xyl_isomerase-like_TIM-brl"/>
</dbReference>
<dbReference type="AlphaFoldDB" id="A0A3E3J5G5"/>
<dbReference type="RefSeq" id="WP_117530451.1">
    <property type="nucleotide sequence ID" value="NZ_QVLU01000001.1"/>
</dbReference>
<dbReference type="Pfam" id="PF01261">
    <property type="entry name" value="AP_endonuc_2"/>
    <property type="match status" value="1"/>
</dbReference>
<gene>
    <name evidence="2" type="ORF">DWY69_00865</name>
</gene>
<dbReference type="PANTHER" id="PTHR12110">
    <property type="entry name" value="HYDROXYPYRUVATE ISOMERASE"/>
    <property type="match status" value="1"/>
</dbReference>
<reference evidence="2 3" key="1">
    <citation type="submission" date="2018-08" db="EMBL/GenBank/DDBJ databases">
        <title>A genome reference for cultivated species of the human gut microbiota.</title>
        <authorList>
            <person name="Zou Y."/>
            <person name="Xue W."/>
            <person name="Luo G."/>
        </authorList>
    </citation>
    <scope>NUCLEOTIDE SEQUENCE [LARGE SCALE GENOMIC DNA]</scope>
    <source>
        <strain evidence="2 3">AF26-4BH</strain>
    </source>
</reference>
<dbReference type="OrthoDB" id="9779184at2"/>
<dbReference type="GO" id="GO:0016853">
    <property type="term" value="F:isomerase activity"/>
    <property type="evidence" value="ECO:0007669"/>
    <property type="project" value="UniProtKB-KW"/>
</dbReference>
<name>A0A3E3J5G5_9FIRM</name>
<feature type="domain" description="Xylose isomerase-like TIM barrel" evidence="1">
    <location>
        <begin position="23"/>
        <end position="255"/>
    </location>
</feature>
<evidence type="ECO:0000313" key="3">
    <source>
        <dbReference type="Proteomes" id="UP000261166"/>
    </source>
</evidence>
<dbReference type="Gene3D" id="3.20.20.150">
    <property type="entry name" value="Divalent-metal-dependent TIM barrel enzymes"/>
    <property type="match status" value="1"/>
</dbReference>
<evidence type="ECO:0000313" key="2">
    <source>
        <dbReference type="EMBL" id="RGE74552.1"/>
    </source>
</evidence>
<dbReference type="PANTHER" id="PTHR12110:SF21">
    <property type="entry name" value="XYLOSE ISOMERASE-LIKE TIM BARREL DOMAIN-CONTAINING PROTEIN"/>
    <property type="match status" value="1"/>
</dbReference>
<accession>A0A3E3J5G5</accession>
<dbReference type="InterPro" id="IPR036237">
    <property type="entry name" value="Xyl_isomerase-like_sf"/>
</dbReference>
<keyword evidence="2" id="KW-0413">Isomerase</keyword>
<dbReference type="Proteomes" id="UP000261166">
    <property type="component" value="Unassembled WGS sequence"/>
</dbReference>
<evidence type="ECO:0000259" key="1">
    <source>
        <dbReference type="Pfam" id="PF01261"/>
    </source>
</evidence>
<protein>
    <submittedName>
        <fullName evidence="2">Sugar phosphate isomerase/epimerase</fullName>
    </submittedName>
</protein>
<dbReference type="SUPFAM" id="SSF51658">
    <property type="entry name" value="Xylose isomerase-like"/>
    <property type="match status" value="1"/>
</dbReference>
<dbReference type="InterPro" id="IPR050312">
    <property type="entry name" value="IolE/XylAMocC-like"/>
</dbReference>
<dbReference type="EMBL" id="QVLU01000001">
    <property type="protein sequence ID" value="RGE74552.1"/>
    <property type="molecule type" value="Genomic_DNA"/>
</dbReference>
<comment type="caution">
    <text evidence="2">The sequence shown here is derived from an EMBL/GenBank/DDBJ whole genome shotgun (WGS) entry which is preliminary data.</text>
</comment>
<organism evidence="2 3">
    <name type="scientific">Eisenbergiella massiliensis</name>
    <dbReference type="NCBI Taxonomy" id="1720294"/>
    <lineage>
        <taxon>Bacteria</taxon>
        <taxon>Bacillati</taxon>
        <taxon>Bacillota</taxon>
        <taxon>Clostridia</taxon>
        <taxon>Lachnospirales</taxon>
        <taxon>Lachnospiraceae</taxon>
        <taxon>Eisenbergiella</taxon>
    </lineage>
</organism>
<sequence>MYLLGRTQMIPAASYEEAIARIMKKGFDGVELDIYDVNFQARKEFFEEGFAEKIKECMKKNGVKAYSIGAHMDFTENEDKFRTVEKAIPIAAAAGTDTVIINGAVRREGEAFEKQWERQINRMKELCRIAEEYEVYLAVEFEPGFVIDNSELLLKAFDQIGSPILRMNADIGHMFLQDQDPLASIDKCGPYIVHAHLENMKKGIHNHLVPYEGDMDLTTYLQKLISVGFDGPASLDVYQYDYEAVAEKSVEYLKQILCPSAI</sequence>